<dbReference type="Pfam" id="PF07760">
    <property type="entry name" value="DUF1616"/>
    <property type="match status" value="1"/>
</dbReference>
<protein>
    <recommendedName>
        <fullName evidence="2">DUF1616 domain-containing protein</fullName>
    </recommendedName>
</protein>
<comment type="caution">
    <text evidence="3">The sequence shown here is derived from an EMBL/GenBank/DDBJ whole genome shotgun (WGS) entry which is preliminary data.</text>
</comment>
<sequence length="327" mass="35462">MTRTGRSSRSDRRVPADVLIVAAFLVVANGIIAFAPWQPLRVVPGLILLLFVPGYALLTLLFPARTDPGDSAADGIDGAERAALSFGLSVALVPLLYLLGYLFSLLNPPSTLMSFGVLNGFIVVTMLLGLVRRQELAPSDRFDLPARRAVVPDLSDRRTDRRGFLADLALGGAILAALGSFVYAISDPGDGERFTEFQLLSRTQGGEYVAGDYRTVLTAGEPQSQIVGIENHEHARTTYTVVAELQRVDTEGDAAQLLERGDRTERTVSVAPGESAYLEQGVTPDIVDENLRLAYLLYTSDSPIGDPYRELHLWVDVYEPGTEPTDA</sequence>
<keyword evidence="1" id="KW-1133">Transmembrane helix</keyword>
<dbReference type="PIRSF" id="PIRSF018671">
    <property type="entry name" value="UCP018671"/>
    <property type="match status" value="1"/>
</dbReference>
<name>A0A151AD81_9EURY</name>
<accession>A0A151AD81</accession>
<feature type="transmembrane region" description="Helical" evidence="1">
    <location>
        <begin position="164"/>
        <end position="185"/>
    </location>
</feature>
<keyword evidence="1" id="KW-0812">Transmembrane</keyword>
<dbReference type="OrthoDB" id="82282at2157"/>
<organism evidence="3 4">
    <name type="scientific">Halalkalicoccus paucihalophilus</name>
    <dbReference type="NCBI Taxonomy" id="1008153"/>
    <lineage>
        <taxon>Archaea</taxon>
        <taxon>Methanobacteriati</taxon>
        <taxon>Methanobacteriota</taxon>
        <taxon>Stenosarchaea group</taxon>
        <taxon>Halobacteria</taxon>
        <taxon>Halobacteriales</taxon>
        <taxon>Halococcaceae</taxon>
        <taxon>Halalkalicoccus</taxon>
    </lineage>
</organism>
<dbReference type="Proteomes" id="UP000075321">
    <property type="component" value="Unassembled WGS sequence"/>
</dbReference>
<proteinExistence type="predicted"/>
<evidence type="ECO:0000259" key="2">
    <source>
        <dbReference type="Pfam" id="PF07760"/>
    </source>
</evidence>
<dbReference type="AlphaFoldDB" id="A0A151AD81"/>
<evidence type="ECO:0000313" key="3">
    <source>
        <dbReference type="EMBL" id="KYH25611.1"/>
    </source>
</evidence>
<dbReference type="InterPro" id="IPR014495">
    <property type="entry name" value="UCP018671"/>
</dbReference>
<feature type="transmembrane region" description="Helical" evidence="1">
    <location>
        <begin position="112"/>
        <end position="131"/>
    </location>
</feature>
<evidence type="ECO:0000256" key="1">
    <source>
        <dbReference type="SAM" id="Phobius"/>
    </source>
</evidence>
<feature type="transmembrane region" description="Helical" evidence="1">
    <location>
        <begin position="83"/>
        <end position="106"/>
    </location>
</feature>
<dbReference type="RefSeq" id="WP_066382544.1">
    <property type="nucleotide sequence ID" value="NZ_LTAZ01000005.1"/>
</dbReference>
<evidence type="ECO:0000313" key="4">
    <source>
        <dbReference type="Proteomes" id="UP000075321"/>
    </source>
</evidence>
<gene>
    <name evidence="3" type="ORF">HAPAU_22860</name>
</gene>
<feature type="transmembrane region" description="Helical" evidence="1">
    <location>
        <begin position="16"/>
        <end position="37"/>
    </location>
</feature>
<keyword evidence="4" id="KW-1185">Reference proteome</keyword>
<reference evidence="3 4" key="1">
    <citation type="submission" date="2016-02" db="EMBL/GenBank/DDBJ databases">
        <title>Genome sequence of Halalkalicoccus paucihalophilus DSM 24557.</title>
        <authorList>
            <person name="Poehlein A."/>
            <person name="Daniel R."/>
        </authorList>
    </citation>
    <scope>NUCLEOTIDE SEQUENCE [LARGE SCALE GENOMIC DNA]</scope>
    <source>
        <strain evidence="3 4">DSM 24557</strain>
    </source>
</reference>
<dbReference type="EMBL" id="LTAZ01000005">
    <property type="protein sequence ID" value="KYH25611.1"/>
    <property type="molecule type" value="Genomic_DNA"/>
</dbReference>
<feature type="domain" description="DUF1616" evidence="2">
    <location>
        <begin position="21"/>
        <end position="316"/>
    </location>
</feature>
<feature type="transmembrane region" description="Helical" evidence="1">
    <location>
        <begin position="43"/>
        <end position="62"/>
    </location>
</feature>
<keyword evidence="1" id="KW-0472">Membrane</keyword>
<dbReference type="PATRIC" id="fig|1008153.3.peg.2329"/>
<dbReference type="InterPro" id="IPR011674">
    <property type="entry name" value="DUF1616"/>
</dbReference>